<evidence type="ECO:0000313" key="4">
    <source>
        <dbReference type="EMBL" id="URE25322.1"/>
    </source>
</evidence>
<dbReference type="InterPro" id="IPR025659">
    <property type="entry name" value="Tubby-like_C"/>
</dbReference>
<dbReference type="InterPro" id="IPR000007">
    <property type="entry name" value="Tubby_C"/>
</dbReference>
<dbReference type="Pfam" id="PF01167">
    <property type="entry name" value="Tub"/>
    <property type="match status" value="1"/>
</dbReference>
<dbReference type="Gene3D" id="3.20.90.10">
    <property type="entry name" value="Tubby Protein, Chain A"/>
    <property type="match status" value="1"/>
</dbReference>
<dbReference type="Proteomes" id="UP001055439">
    <property type="component" value="Chromosome 8"/>
</dbReference>
<feature type="compositionally biased region" description="Pro residues" evidence="2">
    <location>
        <begin position="1"/>
        <end position="11"/>
    </location>
</feature>
<organism evidence="4 5">
    <name type="scientific">Musa troglodytarum</name>
    <name type="common">fe'i banana</name>
    <dbReference type="NCBI Taxonomy" id="320322"/>
    <lineage>
        <taxon>Eukaryota</taxon>
        <taxon>Viridiplantae</taxon>
        <taxon>Streptophyta</taxon>
        <taxon>Embryophyta</taxon>
        <taxon>Tracheophyta</taxon>
        <taxon>Spermatophyta</taxon>
        <taxon>Magnoliopsida</taxon>
        <taxon>Liliopsida</taxon>
        <taxon>Zingiberales</taxon>
        <taxon>Musaceae</taxon>
        <taxon>Musa</taxon>
    </lineage>
</organism>
<feature type="region of interest" description="Disordered" evidence="2">
    <location>
        <begin position="69"/>
        <end position="105"/>
    </location>
</feature>
<evidence type="ECO:0000313" key="5">
    <source>
        <dbReference type="Proteomes" id="UP001055439"/>
    </source>
</evidence>
<dbReference type="PANTHER" id="PTHR16517:SF131">
    <property type="entry name" value="TUBBY-LIKE PROTEIN 8"/>
    <property type="match status" value="1"/>
</dbReference>
<dbReference type="OrthoDB" id="8775810at2759"/>
<proteinExistence type="inferred from homology"/>
<comment type="similarity">
    <text evidence="1">Belongs to the TUB family.</text>
</comment>
<accession>A0A9E7H846</accession>
<keyword evidence="5" id="KW-1185">Reference proteome</keyword>
<feature type="compositionally biased region" description="Polar residues" evidence="2">
    <location>
        <begin position="94"/>
        <end position="105"/>
    </location>
</feature>
<feature type="compositionally biased region" description="Low complexity" evidence="2">
    <location>
        <begin position="77"/>
        <end position="86"/>
    </location>
</feature>
<feature type="region of interest" description="Disordered" evidence="2">
    <location>
        <begin position="1"/>
        <end position="38"/>
    </location>
</feature>
<feature type="domain" description="Tubby C-terminal" evidence="3">
    <location>
        <begin position="125"/>
        <end position="373"/>
    </location>
</feature>
<evidence type="ECO:0000256" key="1">
    <source>
        <dbReference type="ARBA" id="ARBA00007129"/>
    </source>
</evidence>
<sequence length="379" mass="42765">MTAVPKKPPPLTSTHHHNSASPHQSRCQDPLLDPDKENHVPVVSLNACKGKKLDLKPALRPSSLQLCMKLNEPPQPTSSSSSSLLGPPKPWEPLSSSSDVWDQFSDSESAPASSWATLPNRSLLYRPLPLDVGRCTCIIAKERTQGRSGMCFYTLYTNEGQGRQDRKLAVAWHRRRNGRSEFIVAQNPNGIFCSSDESFLGSVTANLMGSKHHIWDQGNRFDPRKKHSRRLLGLVVYLPTIATITGNYRSLRAWIPKYQSMQLKNSNATQIQHINGLPKDWEENSNRANRLVSRVPYYNTLAKRHELDFRERAGRTGPRIQSSVKNFQLTMEEKGRQTILQLGKIGKSKYVMDYRYPLTGYQAFCICLTSIDSKLCCSV</sequence>
<evidence type="ECO:0000256" key="2">
    <source>
        <dbReference type="SAM" id="MobiDB-lite"/>
    </source>
</evidence>
<reference evidence="4" key="1">
    <citation type="submission" date="2022-05" db="EMBL/GenBank/DDBJ databases">
        <title>The Musa troglodytarum L. genome provides insights into the mechanism of non-climacteric behaviour and enrichment of carotenoids.</title>
        <authorList>
            <person name="Wang J."/>
        </authorList>
    </citation>
    <scope>NUCLEOTIDE SEQUENCE</scope>
    <source>
        <tissue evidence="4">Leaf</tissue>
    </source>
</reference>
<name>A0A9E7H846_9LILI</name>
<dbReference type="AlphaFoldDB" id="A0A9E7H846"/>
<dbReference type="SUPFAM" id="SSF54518">
    <property type="entry name" value="Tubby C-terminal domain-like"/>
    <property type="match status" value="1"/>
</dbReference>
<dbReference type="PRINTS" id="PR01573">
    <property type="entry name" value="SUPERTUBBY"/>
</dbReference>
<dbReference type="PANTHER" id="PTHR16517">
    <property type="entry name" value="TUBBY-RELATED"/>
    <property type="match status" value="1"/>
</dbReference>
<gene>
    <name evidence="4" type="ORF">MUK42_08005</name>
</gene>
<dbReference type="EMBL" id="CP097510">
    <property type="protein sequence ID" value="URE25322.1"/>
    <property type="molecule type" value="Genomic_DNA"/>
</dbReference>
<protein>
    <submittedName>
        <fullName evidence="4">Tub family</fullName>
    </submittedName>
</protein>
<evidence type="ECO:0000259" key="3">
    <source>
        <dbReference type="Pfam" id="PF01167"/>
    </source>
</evidence>